<dbReference type="GO" id="GO:0005886">
    <property type="term" value="C:plasma membrane"/>
    <property type="evidence" value="ECO:0007669"/>
    <property type="project" value="UniProtKB-SubCell"/>
</dbReference>
<dbReference type="GO" id="GO:0007165">
    <property type="term" value="P:signal transduction"/>
    <property type="evidence" value="ECO:0007669"/>
    <property type="project" value="UniProtKB-KW"/>
</dbReference>
<evidence type="ECO:0000256" key="3">
    <source>
        <dbReference type="ARBA" id="ARBA00022500"/>
    </source>
</evidence>
<dbReference type="CDD" id="cd06225">
    <property type="entry name" value="HAMP"/>
    <property type="match status" value="1"/>
</dbReference>
<evidence type="ECO:0000256" key="8">
    <source>
        <dbReference type="PROSITE-ProRule" id="PRU00284"/>
    </source>
</evidence>
<keyword evidence="6 10" id="KW-0472">Membrane</keyword>
<evidence type="ECO:0000313" key="14">
    <source>
        <dbReference type="Proteomes" id="UP000199182"/>
    </source>
</evidence>
<dbReference type="Pfam" id="PF18947">
    <property type="entry name" value="HAMP_2"/>
    <property type="match status" value="1"/>
</dbReference>
<evidence type="ECO:0000259" key="12">
    <source>
        <dbReference type="PROSITE" id="PS50885"/>
    </source>
</evidence>
<dbReference type="InterPro" id="IPR051310">
    <property type="entry name" value="MCP_chemotaxis"/>
</dbReference>
<gene>
    <name evidence="13" type="ORF">SAMN05192585_10155</name>
</gene>
<evidence type="ECO:0000256" key="7">
    <source>
        <dbReference type="ARBA" id="ARBA00029447"/>
    </source>
</evidence>
<dbReference type="PROSITE" id="PS50885">
    <property type="entry name" value="HAMP"/>
    <property type="match status" value="1"/>
</dbReference>
<dbReference type="RefSeq" id="WP_092637313.1">
    <property type="nucleotide sequence ID" value="NZ_FNID01000001.1"/>
</dbReference>
<feature type="transmembrane region" description="Helical" evidence="10">
    <location>
        <begin position="279"/>
        <end position="302"/>
    </location>
</feature>
<dbReference type="Pfam" id="PF00015">
    <property type="entry name" value="MCPsignal"/>
    <property type="match status" value="1"/>
</dbReference>
<keyword evidence="2" id="KW-1003">Cell membrane</keyword>
<dbReference type="STRING" id="258515.SAMN05192585_10155"/>
<dbReference type="Gene3D" id="3.30.450.20">
    <property type="entry name" value="PAS domain"/>
    <property type="match status" value="1"/>
</dbReference>
<dbReference type="SUPFAM" id="SSF58104">
    <property type="entry name" value="Methyl-accepting chemotaxis protein (MCP) signaling domain"/>
    <property type="match status" value="1"/>
</dbReference>
<accession>A0A1G9U2Q3</accession>
<evidence type="ECO:0000256" key="4">
    <source>
        <dbReference type="ARBA" id="ARBA00022692"/>
    </source>
</evidence>
<evidence type="ECO:0000256" key="6">
    <source>
        <dbReference type="ARBA" id="ARBA00023136"/>
    </source>
</evidence>
<keyword evidence="14" id="KW-1185">Reference proteome</keyword>
<evidence type="ECO:0000259" key="11">
    <source>
        <dbReference type="PROSITE" id="PS50111"/>
    </source>
</evidence>
<dbReference type="GO" id="GO:0006935">
    <property type="term" value="P:chemotaxis"/>
    <property type="evidence" value="ECO:0007669"/>
    <property type="project" value="UniProtKB-KW"/>
</dbReference>
<dbReference type="InterPro" id="IPR004089">
    <property type="entry name" value="MCPsignal_dom"/>
</dbReference>
<evidence type="ECO:0000313" key="13">
    <source>
        <dbReference type="EMBL" id="SDM54186.1"/>
    </source>
</evidence>
<dbReference type="Pfam" id="PF00672">
    <property type="entry name" value="HAMP"/>
    <property type="match status" value="1"/>
</dbReference>
<sequence>MKMKSISAKLAILALISILATAVFSVAGMYIGLNIILDDVLQGETQNALKALTAKTDEYKSSALKLVDELAQADNVKTAIQSGNRTSIVNVMTSAMREFGGNTDFVTITDGKGTVLARTHSDKIGDSVANQQNIADALGGKSAAYLEKGTEIKLSVRAAAPVIDPSGAIIAVISTGYDLTKPEFVDNLKNITGTDFTLFLNDERLNTTIQVDGKRQTGTKLDPKIANVVINQKHSYYKEAKVLGLPYYAGYEPMMNSKGEVFGIFFAGKPIADVKNTELLITLIIFISVSVITALLIFFNILTTRKTVTVPLQRMSKLAKELSRGNLKVESITYSSQDEVGELSRALQSTVATLDLYVDDITAQLKRIASGDISAEITQEYVGDFTPIKDAMETILNSLNLILGKINTSAEQVSAGSGQVSSGAQALSEGATEQASSLQELSATIADVLNQVRENAANVRHASEFVANAGAGVQQSSDHMQEMLEAMDEIDASSREISKIIKMINDIAFQTNILALNAAVEAARAGAAGKGFAVVADEVRNLASKSAEAAKQTTALIEQSGHAVVKGSKLAQSTAEDLTTVQEKAALVEQAIHKIDEASSAQATAIAQITQGLEQVSAVVQNNSATAEESAAASEELSSQAATLHSMIAKFKLRDSSGSDFNNSDDEEYSPSGQNSYEY</sequence>
<feature type="domain" description="Methyl-accepting transducer" evidence="11">
    <location>
        <begin position="409"/>
        <end position="638"/>
    </location>
</feature>
<keyword evidence="5 10" id="KW-1133">Transmembrane helix</keyword>
<keyword evidence="4 10" id="KW-0812">Transmembrane</keyword>
<dbReference type="PANTHER" id="PTHR43531:SF11">
    <property type="entry name" value="METHYL-ACCEPTING CHEMOTAXIS PROTEIN 3"/>
    <property type="match status" value="1"/>
</dbReference>
<dbReference type="OrthoDB" id="1862723at2"/>
<dbReference type="EMBL" id="FNID01000001">
    <property type="protein sequence ID" value="SDM54186.1"/>
    <property type="molecule type" value="Genomic_DNA"/>
</dbReference>
<dbReference type="GO" id="GO:0004888">
    <property type="term" value="F:transmembrane signaling receptor activity"/>
    <property type="evidence" value="ECO:0007669"/>
    <property type="project" value="TreeGrafter"/>
</dbReference>
<feature type="region of interest" description="Disordered" evidence="9">
    <location>
        <begin position="655"/>
        <end position="679"/>
    </location>
</feature>
<dbReference type="Gene3D" id="1.10.287.950">
    <property type="entry name" value="Methyl-accepting chemotaxis protein"/>
    <property type="match status" value="1"/>
</dbReference>
<feature type="domain" description="HAMP" evidence="12">
    <location>
        <begin position="306"/>
        <end position="359"/>
    </location>
</feature>
<comment type="similarity">
    <text evidence="7">Belongs to the methyl-accepting chemotaxis (MCP) protein family.</text>
</comment>
<name>A0A1G9U2Q3_9FIRM</name>
<evidence type="ECO:0000256" key="5">
    <source>
        <dbReference type="ARBA" id="ARBA00022989"/>
    </source>
</evidence>
<dbReference type="Pfam" id="PF17202">
    <property type="entry name" value="sCache_3_3"/>
    <property type="match status" value="1"/>
</dbReference>
<evidence type="ECO:0000256" key="9">
    <source>
        <dbReference type="SAM" id="MobiDB-lite"/>
    </source>
</evidence>
<evidence type="ECO:0000256" key="10">
    <source>
        <dbReference type="SAM" id="Phobius"/>
    </source>
</evidence>
<dbReference type="Pfam" id="PF17203">
    <property type="entry name" value="sCache_3_2"/>
    <property type="match status" value="1"/>
</dbReference>
<keyword evidence="8" id="KW-0807">Transducer</keyword>
<dbReference type="Proteomes" id="UP000199182">
    <property type="component" value="Unassembled WGS sequence"/>
</dbReference>
<protein>
    <submittedName>
        <fullName evidence="13">X-X-X-Leu-X-X-Gly heptad repeat-containing protein</fullName>
    </submittedName>
</protein>
<dbReference type="InterPro" id="IPR033463">
    <property type="entry name" value="sCache_3"/>
</dbReference>
<dbReference type="PROSITE" id="PS50111">
    <property type="entry name" value="CHEMOTAXIS_TRANSDUC_2"/>
    <property type="match status" value="1"/>
</dbReference>
<proteinExistence type="inferred from homology"/>
<organism evidence="13 14">
    <name type="scientific">Acetanaerobacterium elongatum</name>
    <dbReference type="NCBI Taxonomy" id="258515"/>
    <lineage>
        <taxon>Bacteria</taxon>
        <taxon>Bacillati</taxon>
        <taxon>Bacillota</taxon>
        <taxon>Clostridia</taxon>
        <taxon>Eubacteriales</taxon>
        <taxon>Oscillospiraceae</taxon>
        <taxon>Acetanaerobacterium</taxon>
    </lineage>
</organism>
<keyword evidence="3" id="KW-0145">Chemotaxis</keyword>
<reference evidence="13 14" key="1">
    <citation type="submission" date="2016-10" db="EMBL/GenBank/DDBJ databases">
        <authorList>
            <person name="de Groot N.N."/>
        </authorList>
    </citation>
    <scope>NUCLEOTIDE SEQUENCE [LARGE SCALE GENOMIC DNA]</scope>
    <source>
        <strain evidence="13 14">CGMCC 1.5012</strain>
    </source>
</reference>
<dbReference type="SMART" id="SM00283">
    <property type="entry name" value="MA"/>
    <property type="match status" value="1"/>
</dbReference>
<dbReference type="InterPro" id="IPR003660">
    <property type="entry name" value="HAMP_dom"/>
</dbReference>
<dbReference type="InterPro" id="IPR029151">
    <property type="entry name" value="Sensor-like_sf"/>
</dbReference>
<evidence type="ECO:0000256" key="2">
    <source>
        <dbReference type="ARBA" id="ARBA00022475"/>
    </source>
</evidence>
<comment type="subcellular location">
    <subcellularLocation>
        <location evidence="1">Cell membrane</location>
        <topology evidence="1">Multi-pass membrane protein</topology>
    </subcellularLocation>
</comment>
<evidence type="ECO:0000256" key="1">
    <source>
        <dbReference type="ARBA" id="ARBA00004651"/>
    </source>
</evidence>
<dbReference type="PANTHER" id="PTHR43531">
    <property type="entry name" value="PROTEIN ICFG"/>
    <property type="match status" value="1"/>
</dbReference>
<dbReference type="SUPFAM" id="SSF103190">
    <property type="entry name" value="Sensory domain-like"/>
    <property type="match status" value="2"/>
</dbReference>
<dbReference type="Gene3D" id="6.10.340.10">
    <property type="match status" value="1"/>
</dbReference>
<dbReference type="SMART" id="SM00304">
    <property type="entry name" value="HAMP"/>
    <property type="match status" value="1"/>
</dbReference>
<dbReference type="AlphaFoldDB" id="A0A1G9U2Q3"/>